<evidence type="ECO:0000313" key="2">
    <source>
        <dbReference type="Proteomes" id="UP000500953"/>
    </source>
</evidence>
<reference evidence="1 2" key="1">
    <citation type="journal article" date="2019" name="ACS Chem. Biol.">
        <title>Identification and Mobilization of a Cryptic Antibiotic Biosynthesis Gene Locus from a Human-Pathogenic Nocardia Isolate.</title>
        <authorList>
            <person name="Herisse M."/>
            <person name="Ishida K."/>
            <person name="Porter J.L."/>
            <person name="Howden B."/>
            <person name="Hertweck C."/>
            <person name="Stinear T.P."/>
            <person name="Pidot S.J."/>
        </authorList>
    </citation>
    <scope>NUCLEOTIDE SEQUENCE [LARGE SCALE GENOMIC DNA]</scope>
    <source>
        <strain evidence="1 2">AUSMDU00012715</strain>
    </source>
</reference>
<protein>
    <submittedName>
        <fullName evidence="1">Uncharacterized protein</fullName>
    </submittedName>
</protein>
<dbReference type="AlphaFoldDB" id="A0A6G9YZN1"/>
<evidence type="ECO:0000313" key="1">
    <source>
        <dbReference type="EMBL" id="QIS18567.1"/>
    </source>
</evidence>
<accession>A0A6G9YZN1</accession>
<gene>
    <name evidence="1" type="ORF">F6W96_09945</name>
</gene>
<dbReference type="RefSeq" id="WP_167485894.1">
    <property type="nucleotide sequence ID" value="NZ_CP046173.1"/>
</dbReference>
<sequence>MSTYDVEEDIDFATLTARRRKTTNKLPSGGHRDEADTNLVREYVWLTDGGTPIGMAARQLGYDSVSALERALHRAGFRLATPEIAAVERVLTELCEKPGKRFTHDDLPAIGDTNVLGAVLRRAERDGRIRKAGTFSGIKHAVAIWETAA</sequence>
<dbReference type="EMBL" id="CP046173">
    <property type="protein sequence ID" value="QIS18567.1"/>
    <property type="molecule type" value="Genomic_DNA"/>
</dbReference>
<dbReference type="Proteomes" id="UP000500953">
    <property type="component" value="Chromosome"/>
</dbReference>
<name>A0A6G9YZN1_9NOCA</name>
<organism evidence="1 2">
    <name type="scientific">Nocardia terpenica</name>
    <dbReference type="NCBI Taxonomy" id="455432"/>
    <lineage>
        <taxon>Bacteria</taxon>
        <taxon>Bacillati</taxon>
        <taxon>Actinomycetota</taxon>
        <taxon>Actinomycetes</taxon>
        <taxon>Mycobacteriales</taxon>
        <taxon>Nocardiaceae</taxon>
        <taxon>Nocardia</taxon>
    </lineage>
</organism>
<proteinExistence type="predicted"/>